<dbReference type="InterPro" id="IPR011322">
    <property type="entry name" value="N-reg_PII-like_a/b"/>
</dbReference>
<sequence>MSTGKTVSLVTAHVHKNIAKDVTAGIKDAGVLDFYMYAARSVVIDKKQGVWSMLPGRDLAEDPLETIFFLATHEAGPSLAHRIAELGHLYAPGRGSVLVEAVDLLEGHALCRENEVPGPYVPPPPGHLHTCTGICCIMQRGQGETVARIPLDTGTCVPAIHFGTGMGVRDKMGLLRITIPWEKEIVYTFTTLHEADNIMEMMIEAGRLERPGSGFIYTFPIEKGLVNIRVRRGQQQHAASIEQIVTTLDSIKGGTEWRRRRSLGSRRACREKQYIRNLVDMVLICDGGTGPDLMKAAMAAGAGGATISSVQYVRPADSPLGGIPPVRDACSMVVPESIAGAVYSALEAAGAFTDRCHGRVHVRKTYKAFTYIGG</sequence>
<dbReference type="HOGENOM" id="CLU_741455_0_0_7"/>
<dbReference type="Proteomes" id="UP000008561">
    <property type="component" value="Chromosome"/>
</dbReference>
<dbReference type="SUPFAM" id="SSF54913">
    <property type="entry name" value="GlnB-like"/>
    <property type="match status" value="1"/>
</dbReference>
<accession>A8ZVJ4</accession>
<dbReference type="EMBL" id="CP000859">
    <property type="protein sequence ID" value="ABW68181.1"/>
    <property type="molecule type" value="Genomic_DNA"/>
</dbReference>
<gene>
    <name evidence="1" type="ordered locus">Dole_2377</name>
</gene>
<name>A8ZVJ4_DESOH</name>
<dbReference type="STRING" id="96561.Dole_2377"/>
<organism evidence="1 2">
    <name type="scientific">Desulfosudis oleivorans (strain DSM 6200 / JCM 39069 / Hxd3)</name>
    <name type="common">Desulfococcus oleovorans</name>
    <dbReference type="NCBI Taxonomy" id="96561"/>
    <lineage>
        <taxon>Bacteria</taxon>
        <taxon>Pseudomonadati</taxon>
        <taxon>Thermodesulfobacteriota</taxon>
        <taxon>Desulfobacteria</taxon>
        <taxon>Desulfobacterales</taxon>
        <taxon>Desulfosudaceae</taxon>
        <taxon>Desulfosudis</taxon>
    </lineage>
</organism>
<evidence type="ECO:0000313" key="1">
    <source>
        <dbReference type="EMBL" id="ABW68181.1"/>
    </source>
</evidence>
<dbReference type="KEGG" id="dol:Dole_2377"/>
<reference evidence="1 2" key="1">
    <citation type="submission" date="2007-10" db="EMBL/GenBank/DDBJ databases">
        <title>Complete sequence of Desulfococcus oleovorans Hxd3.</title>
        <authorList>
            <consortium name="US DOE Joint Genome Institute"/>
            <person name="Copeland A."/>
            <person name="Lucas S."/>
            <person name="Lapidus A."/>
            <person name="Barry K."/>
            <person name="Glavina del Rio T."/>
            <person name="Dalin E."/>
            <person name="Tice H."/>
            <person name="Pitluck S."/>
            <person name="Kiss H."/>
            <person name="Brettin T."/>
            <person name="Bruce D."/>
            <person name="Detter J.C."/>
            <person name="Han C."/>
            <person name="Schmutz J."/>
            <person name="Larimer F."/>
            <person name="Land M."/>
            <person name="Hauser L."/>
            <person name="Kyrpides N."/>
            <person name="Kim E."/>
            <person name="Wawrik B."/>
            <person name="Richardson P."/>
        </authorList>
    </citation>
    <scope>NUCLEOTIDE SEQUENCE [LARGE SCALE GENOMIC DNA]</scope>
    <source>
        <strain evidence="2">DSM 6200 / JCM 39069 / Hxd3</strain>
    </source>
</reference>
<dbReference type="OrthoDB" id="9803021at2"/>
<proteinExistence type="predicted"/>
<dbReference type="AlphaFoldDB" id="A8ZVJ4"/>
<evidence type="ECO:0000313" key="2">
    <source>
        <dbReference type="Proteomes" id="UP000008561"/>
    </source>
</evidence>
<protein>
    <submittedName>
        <fullName evidence="1">Uncharacterized protein</fullName>
    </submittedName>
</protein>
<keyword evidence="2" id="KW-1185">Reference proteome</keyword>
<dbReference type="eggNOG" id="COG0347">
    <property type="taxonomic scope" value="Bacteria"/>
</dbReference>
<dbReference type="RefSeq" id="WP_012175793.1">
    <property type="nucleotide sequence ID" value="NC_009943.1"/>
</dbReference>